<dbReference type="RefSeq" id="WP_125976987.1">
    <property type="nucleotide sequence ID" value="NZ_BAAADY010000036.1"/>
</dbReference>
<protein>
    <submittedName>
        <fullName evidence="1">Uncharacterized protein</fullName>
    </submittedName>
</protein>
<sequence>MEFVVLSWLVGLQNEIAPVLPRALDWIDKALENGEVYRFGPDPNGHSTTLHWAKAIGSWMLSGNDSSYEWDLARCFEEARWRFPERPWPTNEIVLEGLDDYLAFALGAGPHAKVEFGPENDIYMAGIEMYERWTGKSGPVKLGGTLKPRDFGYALCRHYTAIQSFDEDALVAAGRKMLRARLQERWLGSGQYIRAAT</sequence>
<evidence type="ECO:0000313" key="2">
    <source>
        <dbReference type="Proteomes" id="UP000531251"/>
    </source>
</evidence>
<dbReference type="Proteomes" id="UP000531251">
    <property type="component" value="Unassembled WGS sequence"/>
</dbReference>
<name>A0A7X5Y287_9SPHN</name>
<keyword evidence="2" id="KW-1185">Reference proteome</keyword>
<proteinExistence type="predicted"/>
<accession>A0A7X5Y287</accession>
<dbReference type="AlphaFoldDB" id="A0A7X5Y287"/>
<gene>
    <name evidence="1" type="ORF">GGR89_004103</name>
</gene>
<organism evidence="1 2">
    <name type="scientific">Sphingomonas trueperi</name>
    <dbReference type="NCBI Taxonomy" id="53317"/>
    <lineage>
        <taxon>Bacteria</taxon>
        <taxon>Pseudomonadati</taxon>
        <taxon>Pseudomonadota</taxon>
        <taxon>Alphaproteobacteria</taxon>
        <taxon>Sphingomonadales</taxon>
        <taxon>Sphingomonadaceae</taxon>
        <taxon>Sphingomonas</taxon>
    </lineage>
</organism>
<reference evidence="1 2" key="1">
    <citation type="submission" date="2020-03" db="EMBL/GenBank/DDBJ databases">
        <title>Genomic Encyclopedia of Type Strains, Phase IV (KMG-IV): sequencing the most valuable type-strain genomes for metagenomic binning, comparative biology and taxonomic classification.</title>
        <authorList>
            <person name="Goeker M."/>
        </authorList>
    </citation>
    <scope>NUCLEOTIDE SEQUENCE [LARGE SCALE GENOMIC DNA]</scope>
    <source>
        <strain evidence="1 2">DSM 7225</strain>
    </source>
</reference>
<evidence type="ECO:0000313" key="1">
    <source>
        <dbReference type="EMBL" id="NJB99757.1"/>
    </source>
</evidence>
<comment type="caution">
    <text evidence="1">The sequence shown here is derived from an EMBL/GenBank/DDBJ whole genome shotgun (WGS) entry which is preliminary data.</text>
</comment>
<dbReference type="EMBL" id="JAATJB010000020">
    <property type="protein sequence ID" value="NJB99757.1"/>
    <property type="molecule type" value="Genomic_DNA"/>
</dbReference>